<dbReference type="InterPro" id="IPR050143">
    <property type="entry name" value="TRIM/RBCC"/>
</dbReference>
<organism evidence="2 3">
    <name type="scientific">Cyclopterus lumpus</name>
    <name type="common">Lumpsucker</name>
    <dbReference type="NCBI Taxonomy" id="8103"/>
    <lineage>
        <taxon>Eukaryota</taxon>
        <taxon>Metazoa</taxon>
        <taxon>Chordata</taxon>
        <taxon>Craniata</taxon>
        <taxon>Vertebrata</taxon>
        <taxon>Euteleostomi</taxon>
        <taxon>Actinopterygii</taxon>
        <taxon>Neopterygii</taxon>
        <taxon>Teleostei</taxon>
        <taxon>Neoteleostei</taxon>
        <taxon>Acanthomorphata</taxon>
        <taxon>Eupercaria</taxon>
        <taxon>Perciformes</taxon>
        <taxon>Cottioidei</taxon>
        <taxon>Cottales</taxon>
        <taxon>Cyclopteridae</taxon>
        <taxon>Cyclopterus</taxon>
    </lineage>
</organism>
<dbReference type="Ensembl" id="ENSCLMT00005037513.1">
    <property type="protein sequence ID" value="ENSCLMP00005036080.1"/>
    <property type="gene ID" value="ENSCLMG00005017224.1"/>
</dbReference>
<dbReference type="SUPFAM" id="SSF49899">
    <property type="entry name" value="Concanavalin A-like lectins/glucanases"/>
    <property type="match status" value="1"/>
</dbReference>
<sequence>FLPSPYVSFSICSIMYRKLMNHITKETLISKSPVTLDPNTGSSRLTISEHMTRLTTSDKNNPLPQNPERMGNCSVLGSEGFISGKHSWAVEVGGYWKIGVAARTKHPSSEKVWAIYLCICANSLFEHNPKKSTFISKSSFPQKVNVQLDYDQGILSFFDLDRKTPIHTIKCTFTKMVFPYFNENAKILPAEFSVKIRQPR</sequence>
<name>A0A8C3A333_CYCLU</name>
<dbReference type="InterPro" id="IPR013320">
    <property type="entry name" value="ConA-like_dom_sf"/>
</dbReference>
<dbReference type="PANTHER" id="PTHR24103">
    <property type="entry name" value="E3 UBIQUITIN-PROTEIN LIGASE TRIM"/>
    <property type="match status" value="1"/>
</dbReference>
<dbReference type="InterPro" id="IPR001870">
    <property type="entry name" value="B30.2/SPRY"/>
</dbReference>
<reference evidence="2" key="2">
    <citation type="submission" date="2025-09" db="UniProtKB">
        <authorList>
            <consortium name="Ensembl"/>
        </authorList>
    </citation>
    <scope>IDENTIFICATION</scope>
</reference>
<dbReference type="Gene3D" id="2.60.120.920">
    <property type="match status" value="1"/>
</dbReference>
<reference evidence="2" key="1">
    <citation type="submission" date="2025-08" db="UniProtKB">
        <authorList>
            <consortium name="Ensembl"/>
        </authorList>
    </citation>
    <scope>IDENTIFICATION</scope>
</reference>
<dbReference type="InterPro" id="IPR006574">
    <property type="entry name" value="PRY"/>
</dbReference>
<dbReference type="Pfam" id="PF13765">
    <property type="entry name" value="PRY"/>
    <property type="match status" value="1"/>
</dbReference>
<dbReference type="Pfam" id="PF00622">
    <property type="entry name" value="SPRY"/>
    <property type="match status" value="1"/>
</dbReference>
<proteinExistence type="predicted"/>
<dbReference type="AlphaFoldDB" id="A0A8C3A333"/>
<dbReference type="PRINTS" id="PR01407">
    <property type="entry name" value="BUTYPHLNCDUF"/>
</dbReference>
<dbReference type="InterPro" id="IPR043136">
    <property type="entry name" value="B30.2/SPRY_sf"/>
</dbReference>
<dbReference type="InterPro" id="IPR003879">
    <property type="entry name" value="Butyrophylin_SPRY"/>
</dbReference>
<dbReference type="PROSITE" id="PS50188">
    <property type="entry name" value="B302_SPRY"/>
    <property type="match status" value="1"/>
</dbReference>
<evidence type="ECO:0000313" key="3">
    <source>
        <dbReference type="Proteomes" id="UP000694565"/>
    </source>
</evidence>
<dbReference type="SMART" id="SM00589">
    <property type="entry name" value="PRY"/>
    <property type="match status" value="1"/>
</dbReference>
<dbReference type="GeneTree" id="ENSGT01030000234583"/>
<evidence type="ECO:0000313" key="2">
    <source>
        <dbReference type="Ensembl" id="ENSCLMP00005036080.1"/>
    </source>
</evidence>
<evidence type="ECO:0000259" key="1">
    <source>
        <dbReference type="PROSITE" id="PS50188"/>
    </source>
</evidence>
<dbReference type="InterPro" id="IPR003877">
    <property type="entry name" value="SPRY_dom"/>
</dbReference>
<dbReference type="Proteomes" id="UP000694565">
    <property type="component" value="Unplaced"/>
</dbReference>
<protein>
    <recommendedName>
        <fullName evidence="1">B30.2/SPRY domain-containing protein</fullName>
    </recommendedName>
</protein>
<feature type="domain" description="B30.2/SPRY" evidence="1">
    <location>
        <begin position="14"/>
        <end position="200"/>
    </location>
</feature>
<keyword evidence="3" id="KW-1185">Reference proteome</keyword>
<accession>A0A8C3A333</accession>